<dbReference type="Proteomes" id="UP000605784">
    <property type="component" value="Unassembled WGS sequence"/>
</dbReference>
<accession>A0A830GI04</accession>
<evidence type="ECO:0000313" key="2">
    <source>
        <dbReference type="Proteomes" id="UP000605784"/>
    </source>
</evidence>
<keyword evidence="2" id="KW-1185">Reference proteome</keyword>
<dbReference type="RefSeq" id="WP_188994491.1">
    <property type="nucleotide sequence ID" value="NZ_BMOU01000001.1"/>
</dbReference>
<evidence type="ECO:0000313" key="1">
    <source>
        <dbReference type="EMBL" id="GGN87640.1"/>
    </source>
</evidence>
<organism evidence="1 2">
    <name type="scientific">Haloarcula pellucida</name>
    <dbReference type="NCBI Taxonomy" id="1427151"/>
    <lineage>
        <taxon>Archaea</taxon>
        <taxon>Methanobacteriati</taxon>
        <taxon>Methanobacteriota</taxon>
        <taxon>Stenosarchaea group</taxon>
        <taxon>Halobacteria</taxon>
        <taxon>Halobacteriales</taxon>
        <taxon>Haloarculaceae</taxon>
        <taxon>Haloarcula</taxon>
    </lineage>
</organism>
<dbReference type="EMBL" id="BMOU01000001">
    <property type="protein sequence ID" value="GGN87640.1"/>
    <property type="molecule type" value="Genomic_DNA"/>
</dbReference>
<gene>
    <name evidence="1" type="ORF">GCM10009030_06520</name>
</gene>
<reference evidence="1" key="1">
    <citation type="journal article" date="2014" name="Int. J. Syst. Evol. Microbiol.">
        <title>Complete genome sequence of Corynebacterium casei LMG S-19264T (=DSM 44701T), isolated from a smear-ripened cheese.</title>
        <authorList>
            <consortium name="US DOE Joint Genome Institute (JGI-PGF)"/>
            <person name="Walter F."/>
            <person name="Albersmeier A."/>
            <person name="Kalinowski J."/>
            <person name="Ruckert C."/>
        </authorList>
    </citation>
    <scope>NUCLEOTIDE SEQUENCE</scope>
    <source>
        <strain evidence="1">JCM 17820</strain>
    </source>
</reference>
<comment type="caution">
    <text evidence="1">The sequence shown here is derived from an EMBL/GenBank/DDBJ whole genome shotgun (WGS) entry which is preliminary data.</text>
</comment>
<proteinExistence type="predicted"/>
<protein>
    <submittedName>
        <fullName evidence="1">Uncharacterized protein</fullName>
    </submittedName>
</protein>
<dbReference type="AlphaFoldDB" id="A0A830GI04"/>
<name>A0A830GI04_9EURY</name>
<reference evidence="1" key="2">
    <citation type="submission" date="2020-09" db="EMBL/GenBank/DDBJ databases">
        <authorList>
            <person name="Sun Q."/>
            <person name="Ohkuma M."/>
        </authorList>
    </citation>
    <scope>NUCLEOTIDE SEQUENCE</scope>
    <source>
        <strain evidence="1">JCM 17820</strain>
    </source>
</reference>
<sequence length="78" mass="8682">MPDTMEVYTGIEVTVEHVESLSSGGARFDITAEDGRKWRIDLTRDGETDVVTTWRDGTLADVAVPEWVDDVTARLAQQ</sequence>